<feature type="binding site" evidence="5">
    <location>
        <position position="129"/>
    </location>
    <ligand>
        <name>dimethylallyl diphosphate</name>
        <dbReference type="ChEBI" id="CHEBI:57623"/>
    </ligand>
</feature>
<name>A0A8J6T9I3_9BACT</name>
<dbReference type="GO" id="GO:0051539">
    <property type="term" value="F:4 iron, 4 sulfur cluster binding"/>
    <property type="evidence" value="ECO:0007669"/>
    <property type="project" value="UniProtKB-UniRule"/>
</dbReference>
<feature type="binding site" evidence="5">
    <location>
        <position position="226"/>
    </location>
    <ligand>
        <name>isopentenyl diphosphate</name>
        <dbReference type="ChEBI" id="CHEBI:128769"/>
    </ligand>
</feature>
<comment type="catalytic activity">
    <reaction evidence="5">
        <text>isopentenyl diphosphate + 2 oxidized [2Fe-2S]-[ferredoxin] + H2O = (2E)-4-hydroxy-3-methylbut-2-enyl diphosphate + 2 reduced [2Fe-2S]-[ferredoxin] + 2 H(+)</text>
        <dbReference type="Rhea" id="RHEA:24488"/>
        <dbReference type="Rhea" id="RHEA-COMP:10000"/>
        <dbReference type="Rhea" id="RHEA-COMP:10001"/>
        <dbReference type="ChEBI" id="CHEBI:15377"/>
        <dbReference type="ChEBI" id="CHEBI:15378"/>
        <dbReference type="ChEBI" id="CHEBI:33737"/>
        <dbReference type="ChEBI" id="CHEBI:33738"/>
        <dbReference type="ChEBI" id="CHEBI:128753"/>
        <dbReference type="ChEBI" id="CHEBI:128769"/>
        <dbReference type="EC" id="1.17.7.4"/>
    </reaction>
</comment>
<feature type="binding site" evidence="5">
    <location>
        <position position="226"/>
    </location>
    <ligand>
        <name>dimethylallyl diphosphate</name>
        <dbReference type="ChEBI" id="CHEBI:57623"/>
    </ligand>
</feature>
<dbReference type="GO" id="GO:0051745">
    <property type="term" value="F:4-hydroxy-3-methylbut-2-enyl diphosphate reductase activity"/>
    <property type="evidence" value="ECO:0007669"/>
    <property type="project" value="UniProtKB-UniRule"/>
</dbReference>
<feature type="binding site" evidence="5">
    <location>
        <position position="228"/>
    </location>
    <ligand>
        <name>isopentenyl diphosphate</name>
        <dbReference type="ChEBI" id="CHEBI:128769"/>
    </ligand>
</feature>
<evidence type="ECO:0000256" key="3">
    <source>
        <dbReference type="ARBA" id="ARBA00023004"/>
    </source>
</evidence>
<feature type="binding site" evidence="5">
    <location>
        <position position="227"/>
    </location>
    <ligand>
        <name>dimethylallyl diphosphate</name>
        <dbReference type="ChEBI" id="CHEBI:57623"/>
    </ligand>
</feature>
<evidence type="ECO:0000313" key="6">
    <source>
        <dbReference type="EMBL" id="MBC8207833.1"/>
    </source>
</evidence>
<feature type="binding site" evidence="5">
    <location>
        <position position="129"/>
    </location>
    <ligand>
        <name>isopentenyl diphosphate</name>
        <dbReference type="ChEBI" id="CHEBI:128769"/>
    </ligand>
</feature>
<feature type="binding site" evidence="5">
    <location>
        <position position="226"/>
    </location>
    <ligand>
        <name>(2E)-4-hydroxy-3-methylbut-2-enyl diphosphate</name>
        <dbReference type="ChEBI" id="CHEBI:128753"/>
    </ligand>
</feature>
<feature type="binding site" evidence="5">
    <location>
        <position position="169"/>
    </location>
    <ligand>
        <name>(2E)-4-hydroxy-3-methylbut-2-enyl diphosphate</name>
        <dbReference type="ChEBI" id="CHEBI:128753"/>
    </ligand>
</feature>
<feature type="binding site" evidence="5">
    <location>
        <position position="198"/>
    </location>
    <ligand>
        <name>[4Fe-4S] cluster</name>
        <dbReference type="ChEBI" id="CHEBI:49883"/>
    </ligand>
</feature>
<dbReference type="AlphaFoldDB" id="A0A8J6T9I3"/>
<dbReference type="Pfam" id="PF02401">
    <property type="entry name" value="LYTB"/>
    <property type="match status" value="1"/>
</dbReference>
<dbReference type="GO" id="GO:0016114">
    <property type="term" value="P:terpenoid biosynthetic process"/>
    <property type="evidence" value="ECO:0007669"/>
    <property type="project" value="UniProtKB-UniRule"/>
</dbReference>
<dbReference type="EMBL" id="JACNLK010000018">
    <property type="protein sequence ID" value="MBC8207833.1"/>
    <property type="molecule type" value="Genomic_DNA"/>
</dbReference>
<comment type="pathway">
    <text evidence="5">Isoprenoid biosynthesis; isopentenyl diphosphate biosynthesis via DXP pathway; isopentenyl diphosphate from 1-deoxy-D-xylulose 5-phosphate: step 6/6.</text>
</comment>
<feature type="binding site" evidence="5">
    <location>
        <position position="79"/>
    </location>
    <ligand>
        <name>dimethylallyl diphosphate</name>
        <dbReference type="ChEBI" id="CHEBI:57623"/>
    </ligand>
</feature>
<comment type="similarity">
    <text evidence="5">Belongs to the IspH family.</text>
</comment>
<feature type="binding site" evidence="5">
    <location>
        <position position="129"/>
    </location>
    <ligand>
        <name>(2E)-4-hydroxy-3-methylbut-2-enyl diphosphate</name>
        <dbReference type="ChEBI" id="CHEBI:128753"/>
    </ligand>
</feature>
<comment type="pathway">
    <text evidence="5">Isoprenoid biosynthesis; dimethylallyl diphosphate biosynthesis; dimethylallyl diphosphate from (2E)-4-hydroxy-3-methylbutenyl diphosphate: step 1/1.</text>
</comment>
<feature type="binding site" evidence="5">
    <location>
        <position position="46"/>
    </location>
    <ligand>
        <name>isopentenyl diphosphate</name>
        <dbReference type="ChEBI" id="CHEBI:128769"/>
    </ligand>
</feature>
<feature type="binding site" evidence="5">
    <location>
        <position position="227"/>
    </location>
    <ligand>
        <name>(2E)-4-hydroxy-3-methylbut-2-enyl diphosphate</name>
        <dbReference type="ChEBI" id="CHEBI:128753"/>
    </ligand>
</feature>
<keyword evidence="4 5" id="KW-0411">Iron-sulfur</keyword>
<reference evidence="6 7" key="1">
    <citation type="submission" date="2020-08" db="EMBL/GenBank/DDBJ databases">
        <title>Bridging the membrane lipid divide: bacteria of the FCB group superphylum have the potential to synthesize archaeal ether lipids.</title>
        <authorList>
            <person name="Villanueva L."/>
            <person name="Von Meijenfeldt F.A.B."/>
            <person name="Westbye A.B."/>
            <person name="Yadav S."/>
            <person name="Hopmans E.C."/>
            <person name="Dutilh B.E."/>
            <person name="Sinninghe Damste J.S."/>
        </authorList>
    </citation>
    <scope>NUCLEOTIDE SEQUENCE [LARGE SCALE GENOMIC DNA]</scope>
    <source>
        <strain evidence="6">NIOZ-UU81</strain>
    </source>
</reference>
<dbReference type="PANTHER" id="PTHR30426">
    <property type="entry name" value="4-HYDROXY-3-METHYLBUT-2-ENYL DIPHOSPHATE REDUCTASE"/>
    <property type="match status" value="1"/>
</dbReference>
<dbReference type="EC" id="1.17.7.4" evidence="5"/>
<dbReference type="PANTHER" id="PTHR30426:SF0">
    <property type="entry name" value="4-HYDROXY-3-METHYLBUT-2-ENYL DIPHOSPHATE REDUCTASE"/>
    <property type="match status" value="1"/>
</dbReference>
<accession>A0A8J6T9I3</accession>
<dbReference type="HAMAP" id="MF_00191">
    <property type="entry name" value="IspH"/>
    <property type="match status" value="1"/>
</dbReference>
<evidence type="ECO:0000256" key="5">
    <source>
        <dbReference type="HAMAP-Rule" id="MF_00191"/>
    </source>
</evidence>
<comment type="cofactor">
    <cofactor evidence="5">
        <name>[4Fe-4S] cluster</name>
        <dbReference type="ChEBI" id="CHEBI:49883"/>
    </cofactor>
    <text evidence="5">Binds 1 [4Fe-4S] cluster per subunit.</text>
</comment>
<dbReference type="UniPathway" id="UPA00056">
    <property type="reaction ID" value="UER00097"/>
</dbReference>
<dbReference type="NCBIfam" id="TIGR00216">
    <property type="entry name" value="ispH_lytB"/>
    <property type="match status" value="1"/>
</dbReference>
<proteinExistence type="inferred from homology"/>
<feature type="binding site" evidence="5">
    <location>
        <position position="228"/>
    </location>
    <ligand>
        <name>(2E)-4-hydroxy-3-methylbut-2-enyl diphosphate</name>
        <dbReference type="ChEBI" id="CHEBI:128753"/>
    </ligand>
</feature>
<dbReference type="Gene3D" id="3.40.50.11270">
    <property type="match status" value="1"/>
</dbReference>
<feature type="binding site" evidence="5">
    <location>
        <position position="79"/>
    </location>
    <ligand>
        <name>(2E)-4-hydroxy-3-methylbut-2-enyl diphosphate</name>
        <dbReference type="ChEBI" id="CHEBI:128753"/>
    </ligand>
</feature>
<feature type="binding site" evidence="5">
    <location>
        <position position="270"/>
    </location>
    <ligand>
        <name>isopentenyl diphosphate</name>
        <dbReference type="ChEBI" id="CHEBI:128769"/>
    </ligand>
</feature>
<dbReference type="GO" id="GO:0050992">
    <property type="term" value="P:dimethylallyl diphosphate biosynthetic process"/>
    <property type="evidence" value="ECO:0007669"/>
    <property type="project" value="UniProtKB-UniRule"/>
</dbReference>
<feature type="binding site" evidence="5">
    <location>
        <position position="46"/>
    </location>
    <ligand>
        <name>(2E)-4-hydroxy-3-methylbut-2-enyl diphosphate</name>
        <dbReference type="ChEBI" id="CHEBI:128753"/>
    </ligand>
</feature>
<feature type="binding site" evidence="5">
    <location>
        <position position="270"/>
    </location>
    <ligand>
        <name>dimethylallyl diphosphate</name>
        <dbReference type="ChEBI" id="CHEBI:57623"/>
    </ligand>
</feature>
<evidence type="ECO:0000256" key="1">
    <source>
        <dbReference type="ARBA" id="ARBA00022485"/>
    </source>
</evidence>
<protein>
    <recommendedName>
        <fullName evidence="5">4-hydroxy-3-methylbut-2-enyl diphosphate reductase</fullName>
        <shortName evidence="5">HMBPP reductase</shortName>
        <ecNumber evidence="5">1.17.7.4</ecNumber>
    </recommendedName>
</protein>
<comment type="caution">
    <text evidence="6">The sequence shown here is derived from an EMBL/GenBank/DDBJ whole genome shotgun (WGS) entry which is preliminary data.</text>
</comment>
<feature type="active site" description="Proton donor" evidence="5">
    <location>
        <position position="131"/>
    </location>
</feature>
<dbReference type="GO" id="GO:0019288">
    <property type="term" value="P:isopentenyl diphosphate biosynthetic process, methylerythritol 4-phosphate pathway"/>
    <property type="evidence" value="ECO:0007669"/>
    <property type="project" value="UniProtKB-UniRule"/>
</dbReference>
<sequence length="312" mass="34318">MTVHKKEIILANPRGFCAGVVRAIATVRLAIETHGAPVYVLHEIVHNKHVVHELQKLGALFVEHLSVVPAGSICIFSAHGVSRNVQIMADKQGLLTINATCPLVSSVHRMVEKYHSQGFDVIIIGHHRHPEVEGTAGRVKDRVYIVANELEAGDVVIRDPEKVAYVTQTTLSQDEVAGIRAVLLHRFPAIREPGASVCYATQNRQNAVRSLSQECDLVLVVGSKNSSNSNRLCEVATRNLTSSFLIDDESDIEPDWLVGKNRIGITAGASAPERLVTSVVDWLQAYGYEEFHEMEGREEMVRFSPAELKPAP</sequence>
<gene>
    <name evidence="5 6" type="primary">ispH</name>
    <name evidence="6" type="ORF">H8E79_01520</name>
</gene>
<feature type="binding site" evidence="5">
    <location>
        <position position="79"/>
    </location>
    <ligand>
        <name>isopentenyl diphosphate</name>
        <dbReference type="ChEBI" id="CHEBI:128769"/>
    </ligand>
</feature>
<keyword evidence="5" id="KW-0414">Isoprene biosynthesis</keyword>
<comment type="catalytic activity">
    <reaction evidence="5">
        <text>dimethylallyl diphosphate + 2 oxidized [2Fe-2S]-[ferredoxin] + H2O = (2E)-4-hydroxy-3-methylbut-2-enyl diphosphate + 2 reduced [2Fe-2S]-[ferredoxin] + 2 H(+)</text>
        <dbReference type="Rhea" id="RHEA:24825"/>
        <dbReference type="Rhea" id="RHEA-COMP:10000"/>
        <dbReference type="Rhea" id="RHEA-COMP:10001"/>
        <dbReference type="ChEBI" id="CHEBI:15377"/>
        <dbReference type="ChEBI" id="CHEBI:15378"/>
        <dbReference type="ChEBI" id="CHEBI:33737"/>
        <dbReference type="ChEBI" id="CHEBI:33738"/>
        <dbReference type="ChEBI" id="CHEBI:57623"/>
        <dbReference type="ChEBI" id="CHEBI:128753"/>
        <dbReference type="EC" id="1.17.7.4"/>
    </reaction>
</comment>
<feature type="binding site" evidence="5">
    <location>
        <position position="227"/>
    </location>
    <ligand>
        <name>isopentenyl diphosphate</name>
        <dbReference type="ChEBI" id="CHEBI:128769"/>
    </ligand>
</feature>
<keyword evidence="1 5" id="KW-0004">4Fe-4S</keyword>
<feature type="binding site" evidence="5">
    <location>
        <position position="101"/>
    </location>
    <ligand>
        <name>[4Fe-4S] cluster</name>
        <dbReference type="ChEBI" id="CHEBI:49883"/>
    </ligand>
</feature>
<comment type="function">
    <text evidence="5">Catalyzes the conversion of 1-hydroxy-2-methyl-2-(E)-butenyl 4-diphosphate (HMBPP) into a mixture of isopentenyl diphosphate (IPP) and dimethylallyl diphosphate (DMAPP). Acts in the terminal step of the DOXP/MEP pathway for isoprenoid precursor biosynthesis.</text>
</comment>
<feature type="binding site" evidence="5">
    <location>
        <position position="270"/>
    </location>
    <ligand>
        <name>(2E)-4-hydroxy-3-methylbut-2-enyl diphosphate</name>
        <dbReference type="ChEBI" id="CHEBI:128753"/>
    </ligand>
</feature>
<keyword evidence="3 5" id="KW-0408">Iron</keyword>
<feature type="binding site" evidence="5">
    <location>
        <position position="228"/>
    </location>
    <ligand>
        <name>dimethylallyl diphosphate</name>
        <dbReference type="ChEBI" id="CHEBI:57623"/>
    </ligand>
</feature>
<dbReference type="CDD" id="cd13944">
    <property type="entry name" value="lytB_ispH"/>
    <property type="match status" value="1"/>
</dbReference>
<dbReference type="Proteomes" id="UP000599024">
    <property type="component" value="Unassembled WGS sequence"/>
</dbReference>
<feature type="binding site" evidence="5">
    <location>
        <position position="17"/>
    </location>
    <ligand>
        <name>[4Fe-4S] cluster</name>
        <dbReference type="ChEBI" id="CHEBI:49883"/>
    </ligand>
</feature>
<organism evidence="6 7">
    <name type="scientific">Candidatus Desulfatifera sulfidica</name>
    <dbReference type="NCBI Taxonomy" id="2841691"/>
    <lineage>
        <taxon>Bacteria</taxon>
        <taxon>Pseudomonadati</taxon>
        <taxon>Thermodesulfobacteriota</taxon>
        <taxon>Desulfobulbia</taxon>
        <taxon>Desulfobulbales</taxon>
        <taxon>Desulfobulbaceae</taxon>
        <taxon>Candidatus Desulfatifera</taxon>
    </lineage>
</organism>
<dbReference type="Gene3D" id="3.40.1010.20">
    <property type="entry name" value="4-hydroxy-3-methylbut-2-enyl diphosphate reductase, catalytic domain"/>
    <property type="match status" value="2"/>
</dbReference>
<dbReference type="GO" id="GO:0046872">
    <property type="term" value="F:metal ion binding"/>
    <property type="evidence" value="ECO:0007669"/>
    <property type="project" value="UniProtKB-KW"/>
</dbReference>
<feature type="binding site" evidence="5">
    <location>
        <position position="46"/>
    </location>
    <ligand>
        <name>dimethylallyl diphosphate</name>
        <dbReference type="ChEBI" id="CHEBI:57623"/>
    </ligand>
</feature>
<keyword evidence="5 6" id="KW-0560">Oxidoreductase</keyword>
<evidence type="ECO:0000313" key="7">
    <source>
        <dbReference type="Proteomes" id="UP000599024"/>
    </source>
</evidence>
<evidence type="ECO:0000256" key="2">
    <source>
        <dbReference type="ARBA" id="ARBA00022723"/>
    </source>
</evidence>
<evidence type="ECO:0000256" key="4">
    <source>
        <dbReference type="ARBA" id="ARBA00023014"/>
    </source>
</evidence>
<keyword evidence="2 5" id="KW-0479">Metal-binding</keyword>
<dbReference type="UniPathway" id="UPA00059">
    <property type="reaction ID" value="UER00105"/>
</dbReference>
<dbReference type="InterPro" id="IPR003451">
    <property type="entry name" value="LytB/IspH"/>
</dbReference>